<keyword evidence="2" id="KW-1185">Reference proteome</keyword>
<dbReference type="AlphaFoldDB" id="A0AAW0XRL6"/>
<accession>A0AAW0XRL6</accession>
<reference evidence="1 2" key="1">
    <citation type="journal article" date="2024" name="BMC Genomics">
        <title>Genome assembly of redclaw crayfish (Cherax quadricarinatus) provides insights into its immune adaptation and hypoxia tolerance.</title>
        <authorList>
            <person name="Liu Z."/>
            <person name="Zheng J."/>
            <person name="Li H."/>
            <person name="Fang K."/>
            <person name="Wang S."/>
            <person name="He J."/>
            <person name="Zhou D."/>
            <person name="Weng S."/>
            <person name="Chi M."/>
            <person name="Gu Z."/>
            <person name="He J."/>
            <person name="Li F."/>
            <person name="Wang M."/>
        </authorList>
    </citation>
    <scope>NUCLEOTIDE SEQUENCE [LARGE SCALE GENOMIC DNA]</scope>
    <source>
        <strain evidence="1">ZL_2023a</strain>
    </source>
</reference>
<sequence length="119" mass="13606">MSSLHNRRSDYLDTLIVSDGPCSAVIPNSSDRVAHTVILMATSEEPVVFSTRRVCVSSDDPSLYCLFSMDVILCFPVLYQVANIWRPLLPPDVIHHEECRGYQYSFVLTNPRDFQQQQR</sequence>
<organism evidence="1 2">
    <name type="scientific">Cherax quadricarinatus</name>
    <name type="common">Australian red claw crayfish</name>
    <dbReference type="NCBI Taxonomy" id="27406"/>
    <lineage>
        <taxon>Eukaryota</taxon>
        <taxon>Metazoa</taxon>
        <taxon>Ecdysozoa</taxon>
        <taxon>Arthropoda</taxon>
        <taxon>Crustacea</taxon>
        <taxon>Multicrustacea</taxon>
        <taxon>Malacostraca</taxon>
        <taxon>Eumalacostraca</taxon>
        <taxon>Eucarida</taxon>
        <taxon>Decapoda</taxon>
        <taxon>Pleocyemata</taxon>
        <taxon>Astacidea</taxon>
        <taxon>Parastacoidea</taxon>
        <taxon>Parastacidae</taxon>
        <taxon>Cherax</taxon>
    </lineage>
</organism>
<dbReference type="Proteomes" id="UP001445076">
    <property type="component" value="Unassembled WGS sequence"/>
</dbReference>
<gene>
    <name evidence="1" type="ORF">OTU49_001886</name>
</gene>
<proteinExistence type="predicted"/>
<name>A0AAW0XRL6_CHEQU</name>
<evidence type="ECO:0000313" key="1">
    <source>
        <dbReference type="EMBL" id="KAK8742456.1"/>
    </source>
</evidence>
<protein>
    <submittedName>
        <fullName evidence="1">Uncharacterized protein</fullName>
    </submittedName>
</protein>
<evidence type="ECO:0000313" key="2">
    <source>
        <dbReference type="Proteomes" id="UP001445076"/>
    </source>
</evidence>
<comment type="caution">
    <text evidence="1">The sequence shown here is derived from an EMBL/GenBank/DDBJ whole genome shotgun (WGS) entry which is preliminary data.</text>
</comment>
<dbReference type="EMBL" id="JARKIK010000028">
    <property type="protein sequence ID" value="KAK8742456.1"/>
    <property type="molecule type" value="Genomic_DNA"/>
</dbReference>